<protein>
    <submittedName>
        <fullName evidence="1">Uncharacterized protein</fullName>
    </submittedName>
</protein>
<organism evidence="1 2">
    <name type="scientific">Paenibacillus ferrarius</name>
    <dbReference type="NCBI Taxonomy" id="1469647"/>
    <lineage>
        <taxon>Bacteria</taxon>
        <taxon>Bacillati</taxon>
        <taxon>Bacillota</taxon>
        <taxon>Bacilli</taxon>
        <taxon>Bacillales</taxon>
        <taxon>Paenibacillaceae</taxon>
        <taxon>Paenibacillus</taxon>
    </lineage>
</organism>
<dbReference type="AlphaFoldDB" id="A0A1V4H8C9"/>
<accession>A0A1V4H8C9</accession>
<sequence>MTVEKLYLRYLADKVMYITLTINENGKLDGMFSLTEIVTVATPFITYVPNISSTSHPFVGKLEGNQLNFTFTGKALSLNPDWKDPFDGVVWVGESLQSKLIINVGEYNGEYSEGTLEEYTTMLDELYTTLNIK</sequence>
<dbReference type="RefSeq" id="WP_079420979.1">
    <property type="nucleotide sequence ID" value="NZ_MBTG01000066.1"/>
</dbReference>
<keyword evidence="2" id="KW-1185">Reference proteome</keyword>
<proteinExistence type="predicted"/>
<name>A0A1V4H8C9_9BACL</name>
<reference evidence="2" key="1">
    <citation type="submission" date="2016-07" db="EMBL/GenBank/DDBJ databases">
        <authorList>
            <person name="Florea S."/>
            <person name="Webb J.S."/>
            <person name="Jaromczyk J."/>
            <person name="Schardl C.L."/>
        </authorList>
    </citation>
    <scope>NUCLEOTIDE SEQUENCE [LARGE SCALE GENOMIC DNA]</scope>
    <source>
        <strain evidence="2">CY1</strain>
    </source>
</reference>
<gene>
    <name evidence="1" type="ORF">BC351_12265</name>
</gene>
<evidence type="ECO:0000313" key="2">
    <source>
        <dbReference type="Proteomes" id="UP000190626"/>
    </source>
</evidence>
<dbReference type="Proteomes" id="UP000190626">
    <property type="component" value="Unassembled WGS sequence"/>
</dbReference>
<evidence type="ECO:0000313" key="1">
    <source>
        <dbReference type="EMBL" id="OPH47267.1"/>
    </source>
</evidence>
<dbReference type="EMBL" id="MBTG01000066">
    <property type="protein sequence ID" value="OPH47267.1"/>
    <property type="molecule type" value="Genomic_DNA"/>
</dbReference>
<dbReference type="STRING" id="1469647.BC351_12265"/>
<comment type="caution">
    <text evidence="1">The sequence shown here is derived from an EMBL/GenBank/DDBJ whole genome shotgun (WGS) entry which is preliminary data.</text>
</comment>